<name>A0ABP4X4G7_9MICO</name>
<dbReference type="EMBL" id="BAAAPN010000059">
    <property type="protein sequence ID" value="GAA1770040.1"/>
    <property type="molecule type" value="Genomic_DNA"/>
</dbReference>
<dbReference type="RefSeq" id="WP_344067769.1">
    <property type="nucleotide sequence ID" value="NZ_BAAAPN010000059.1"/>
</dbReference>
<dbReference type="InterPro" id="IPR013216">
    <property type="entry name" value="Methyltransf_11"/>
</dbReference>
<dbReference type="Pfam" id="PF08241">
    <property type="entry name" value="Methyltransf_11"/>
    <property type="match status" value="1"/>
</dbReference>
<dbReference type="InterPro" id="IPR029063">
    <property type="entry name" value="SAM-dependent_MTases_sf"/>
</dbReference>
<accession>A0ABP4X4G7</accession>
<reference evidence="3" key="1">
    <citation type="journal article" date="2019" name="Int. J. Syst. Evol. Microbiol.">
        <title>The Global Catalogue of Microorganisms (GCM) 10K type strain sequencing project: providing services to taxonomists for standard genome sequencing and annotation.</title>
        <authorList>
            <consortium name="The Broad Institute Genomics Platform"/>
            <consortium name="The Broad Institute Genome Sequencing Center for Infectious Disease"/>
            <person name="Wu L."/>
            <person name="Ma J."/>
        </authorList>
    </citation>
    <scope>NUCLEOTIDE SEQUENCE [LARGE SCALE GENOMIC DNA]</scope>
    <source>
        <strain evidence="3">JCM 15591</strain>
    </source>
</reference>
<comment type="caution">
    <text evidence="2">The sequence shown here is derived from an EMBL/GenBank/DDBJ whole genome shotgun (WGS) entry which is preliminary data.</text>
</comment>
<protein>
    <recommendedName>
        <fullName evidence="1">Methyltransferase type 11 domain-containing protein</fullName>
    </recommendedName>
</protein>
<dbReference type="Gene3D" id="3.40.50.150">
    <property type="entry name" value="Vaccinia Virus protein VP39"/>
    <property type="match status" value="1"/>
</dbReference>
<dbReference type="CDD" id="cd02440">
    <property type="entry name" value="AdoMet_MTases"/>
    <property type="match status" value="1"/>
</dbReference>
<dbReference type="Proteomes" id="UP001501475">
    <property type="component" value="Unassembled WGS sequence"/>
</dbReference>
<gene>
    <name evidence="2" type="ORF">GCM10009810_30710</name>
</gene>
<evidence type="ECO:0000259" key="1">
    <source>
        <dbReference type="Pfam" id="PF08241"/>
    </source>
</evidence>
<dbReference type="PANTHER" id="PTHR43591:SF24">
    <property type="entry name" value="2-METHOXY-6-POLYPRENYL-1,4-BENZOQUINOL METHYLASE, MITOCHONDRIAL"/>
    <property type="match status" value="1"/>
</dbReference>
<dbReference type="PANTHER" id="PTHR43591">
    <property type="entry name" value="METHYLTRANSFERASE"/>
    <property type="match status" value="1"/>
</dbReference>
<proteinExistence type="predicted"/>
<evidence type="ECO:0000313" key="3">
    <source>
        <dbReference type="Proteomes" id="UP001501475"/>
    </source>
</evidence>
<organism evidence="2 3">
    <name type="scientific">Nostocoides vanveenii</name>
    <dbReference type="NCBI Taxonomy" id="330835"/>
    <lineage>
        <taxon>Bacteria</taxon>
        <taxon>Bacillati</taxon>
        <taxon>Actinomycetota</taxon>
        <taxon>Actinomycetes</taxon>
        <taxon>Micrococcales</taxon>
        <taxon>Intrasporangiaceae</taxon>
        <taxon>Nostocoides</taxon>
    </lineage>
</organism>
<dbReference type="SUPFAM" id="SSF53335">
    <property type="entry name" value="S-adenosyl-L-methionine-dependent methyltransferases"/>
    <property type="match status" value="1"/>
</dbReference>
<evidence type="ECO:0000313" key="2">
    <source>
        <dbReference type="EMBL" id="GAA1770040.1"/>
    </source>
</evidence>
<keyword evidence="3" id="KW-1185">Reference proteome</keyword>
<feature type="domain" description="Methyltransferase type 11" evidence="1">
    <location>
        <begin position="52"/>
        <end position="141"/>
    </location>
</feature>
<sequence>MTTASISGSYIVGTGYARGVEYDRLERQAALSCPREFEAMFAHGLRHGGIVLDLGSGNGAVTRRLRAALPDSVVYGSDVDHELLASVEPPVLPIVDGRIPLADNSVDDVVMRFVAQHLTPRVRAEVFAEIRRVLVPGGRLHVVDVDDSDAGTSSGKVVRGLVAIFSELRTLQAADGGDRYVVKKIPAELVEAGFTQVDPVTSAVTTDDHPISAFAVHMGPDRYVPLVSSGALTIEQLAVVGWSWENFLRDPDAFISINVHTVHAVSP</sequence>